<dbReference type="EMBL" id="GL876978">
    <property type="protein sequence ID" value="KLU92003.1"/>
    <property type="molecule type" value="Genomic_DNA"/>
</dbReference>
<keyword evidence="3" id="KW-1185">Reference proteome</keyword>
<dbReference type="VEuPathDB" id="FungiDB:MAPG_10950"/>
<dbReference type="EMBL" id="ADBL01002697">
    <property type="status" value="NOT_ANNOTATED_CDS"/>
    <property type="molecule type" value="Genomic_DNA"/>
</dbReference>
<dbReference type="Proteomes" id="UP000011715">
    <property type="component" value="Unassembled WGS sequence"/>
</dbReference>
<evidence type="ECO:0000313" key="3">
    <source>
        <dbReference type="Proteomes" id="UP000011715"/>
    </source>
</evidence>
<evidence type="ECO:0000313" key="2">
    <source>
        <dbReference type="EnsemblFungi" id="MAPG_10950T0"/>
    </source>
</evidence>
<sequence>MRTDLQDLRECGREGQVEETHREQCGPSTPMVYKRTRKRRVLKEELELLASMDVNLLARYVEWEKADEEDQRKQMMEDQAVSGVQAAMVELPALPGVLISAKREHRGAEGA</sequence>
<reference evidence="2" key="5">
    <citation type="submission" date="2015-06" db="UniProtKB">
        <authorList>
            <consortium name="EnsemblFungi"/>
        </authorList>
    </citation>
    <scope>IDENTIFICATION</scope>
    <source>
        <strain evidence="2">ATCC 64411</strain>
    </source>
</reference>
<reference evidence="1" key="3">
    <citation type="submission" date="2011-03" db="EMBL/GenBank/DDBJ databases">
        <title>Annotation of Magnaporthe poae ATCC 64411.</title>
        <authorList>
            <person name="Ma L.-J."/>
            <person name="Dead R."/>
            <person name="Young S.K."/>
            <person name="Zeng Q."/>
            <person name="Gargeya S."/>
            <person name="Fitzgerald M."/>
            <person name="Haas B."/>
            <person name="Abouelleil A."/>
            <person name="Alvarado L."/>
            <person name="Arachchi H.M."/>
            <person name="Berlin A."/>
            <person name="Brown A."/>
            <person name="Chapman S.B."/>
            <person name="Chen Z."/>
            <person name="Dunbar C."/>
            <person name="Freedman E."/>
            <person name="Gearin G."/>
            <person name="Gellesch M."/>
            <person name="Goldberg J."/>
            <person name="Griggs A."/>
            <person name="Gujja S."/>
            <person name="Heiman D."/>
            <person name="Howarth C."/>
            <person name="Larson L."/>
            <person name="Lui A."/>
            <person name="MacDonald P.J.P."/>
            <person name="Mehta T."/>
            <person name="Montmayeur A."/>
            <person name="Murphy C."/>
            <person name="Neiman D."/>
            <person name="Pearson M."/>
            <person name="Priest M."/>
            <person name="Roberts A."/>
            <person name="Saif S."/>
            <person name="Shea T."/>
            <person name="Shenoy N."/>
            <person name="Sisk P."/>
            <person name="Stolte C."/>
            <person name="Sykes S."/>
            <person name="Yandava C."/>
            <person name="Wortman J."/>
            <person name="Nusbaum C."/>
            <person name="Birren B."/>
        </authorList>
    </citation>
    <scope>NUCLEOTIDE SEQUENCE</scope>
    <source>
        <strain evidence="1">ATCC 64411</strain>
    </source>
</reference>
<proteinExistence type="predicted"/>
<gene>
    <name evidence="1" type="ORF">MAPG_10950</name>
</gene>
<protein>
    <submittedName>
        <fullName evidence="1 2">Uncharacterized protein</fullName>
    </submittedName>
</protein>
<accession>A0A0C4EDZ0</accession>
<dbReference type="AlphaFoldDB" id="A0A0C4EDZ0"/>
<dbReference type="EnsemblFungi" id="MAPG_10950T0">
    <property type="protein sequence ID" value="MAPG_10950T0"/>
    <property type="gene ID" value="MAPG_10950"/>
</dbReference>
<reference evidence="2" key="4">
    <citation type="journal article" date="2015" name="G3 (Bethesda)">
        <title>Genome sequences of three phytopathogenic species of the Magnaporthaceae family of fungi.</title>
        <authorList>
            <person name="Okagaki L.H."/>
            <person name="Nunes C.C."/>
            <person name="Sailsbery J."/>
            <person name="Clay B."/>
            <person name="Brown D."/>
            <person name="John T."/>
            <person name="Oh Y."/>
            <person name="Young N."/>
            <person name="Fitzgerald M."/>
            <person name="Haas B.J."/>
            <person name="Zeng Q."/>
            <person name="Young S."/>
            <person name="Adiconis X."/>
            <person name="Fan L."/>
            <person name="Levin J.Z."/>
            <person name="Mitchell T.K."/>
            <person name="Okubara P.A."/>
            <person name="Farman M.L."/>
            <person name="Kohn L.M."/>
            <person name="Birren B."/>
            <person name="Ma L.-J."/>
            <person name="Dean R.A."/>
        </authorList>
    </citation>
    <scope>NUCLEOTIDE SEQUENCE</scope>
    <source>
        <strain evidence="2">ATCC 64411 / 73-15</strain>
    </source>
</reference>
<name>A0A0C4EDZ0_MAGP6</name>
<reference evidence="1" key="2">
    <citation type="submission" date="2010-05" db="EMBL/GenBank/DDBJ databases">
        <title>The Genome Sequence of Magnaporthe poae strain ATCC 64411.</title>
        <authorList>
            <consortium name="The Broad Institute Genome Sequencing Platform"/>
            <consortium name="Broad Institute Genome Sequencing Center for Infectious Disease"/>
            <person name="Ma L.-J."/>
            <person name="Dead R."/>
            <person name="Young S."/>
            <person name="Zeng Q."/>
            <person name="Koehrsen M."/>
            <person name="Alvarado L."/>
            <person name="Berlin A."/>
            <person name="Chapman S.B."/>
            <person name="Chen Z."/>
            <person name="Freedman E."/>
            <person name="Gellesch M."/>
            <person name="Goldberg J."/>
            <person name="Griggs A."/>
            <person name="Gujja S."/>
            <person name="Heilman E.R."/>
            <person name="Heiman D."/>
            <person name="Hepburn T."/>
            <person name="Howarth C."/>
            <person name="Jen D."/>
            <person name="Larson L."/>
            <person name="Mehta T."/>
            <person name="Neiman D."/>
            <person name="Pearson M."/>
            <person name="Roberts A."/>
            <person name="Saif S."/>
            <person name="Shea T."/>
            <person name="Shenoy N."/>
            <person name="Sisk P."/>
            <person name="Stolte C."/>
            <person name="Sykes S."/>
            <person name="Walk T."/>
            <person name="White J."/>
            <person name="Yandava C."/>
            <person name="Haas B."/>
            <person name="Nusbaum C."/>
            <person name="Birren B."/>
        </authorList>
    </citation>
    <scope>NUCLEOTIDE SEQUENCE</scope>
    <source>
        <strain evidence="1">ATCC 64411</strain>
    </source>
</reference>
<reference evidence="3" key="1">
    <citation type="submission" date="2010-05" db="EMBL/GenBank/DDBJ databases">
        <title>The genome sequence of Magnaporthe poae strain ATCC 64411.</title>
        <authorList>
            <person name="Ma L.-J."/>
            <person name="Dead R."/>
            <person name="Young S."/>
            <person name="Zeng Q."/>
            <person name="Koehrsen M."/>
            <person name="Alvarado L."/>
            <person name="Berlin A."/>
            <person name="Chapman S.B."/>
            <person name="Chen Z."/>
            <person name="Freedman E."/>
            <person name="Gellesch M."/>
            <person name="Goldberg J."/>
            <person name="Griggs A."/>
            <person name="Gujja S."/>
            <person name="Heilman E.R."/>
            <person name="Heiman D."/>
            <person name="Hepburn T."/>
            <person name="Howarth C."/>
            <person name="Jen D."/>
            <person name="Larson L."/>
            <person name="Mehta T."/>
            <person name="Neiman D."/>
            <person name="Pearson M."/>
            <person name="Roberts A."/>
            <person name="Saif S."/>
            <person name="Shea T."/>
            <person name="Shenoy N."/>
            <person name="Sisk P."/>
            <person name="Stolte C."/>
            <person name="Sykes S."/>
            <person name="Walk T."/>
            <person name="White J."/>
            <person name="Yandava C."/>
            <person name="Haas B."/>
            <person name="Nusbaum C."/>
            <person name="Birren B."/>
        </authorList>
    </citation>
    <scope>NUCLEOTIDE SEQUENCE [LARGE SCALE GENOMIC DNA]</scope>
    <source>
        <strain evidence="3">ATCC 64411 / 73-15</strain>
    </source>
</reference>
<evidence type="ECO:0000313" key="1">
    <source>
        <dbReference type="EMBL" id="KLU92003.1"/>
    </source>
</evidence>
<organism evidence="2 3">
    <name type="scientific">Magnaporthiopsis poae (strain ATCC 64411 / 73-15)</name>
    <name type="common">Kentucky bluegrass fungus</name>
    <name type="synonym">Magnaporthe poae</name>
    <dbReference type="NCBI Taxonomy" id="644358"/>
    <lineage>
        <taxon>Eukaryota</taxon>
        <taxon>Fungi</taxon>
        <taxon>Dikarya</taxon>
        <taxon>Ascomycota</taxon>
        <taxon>Pezizomycotina</taxon>
        <taxon>Sordariomycetes</taxon>
        <taxon>Sordariomycetidae</taxon>
        <taxon>Magnaporthales</taxon>
        <taxon>Magnaporthaceae</taxon>
        <taxon>Magnaporthiopsis</taxon>
    </lineage>
</organism>